<feature type="region of interest" description="Disordered" evidence="6">
    <location>
        <begin position="1"/>
        <end position="20"/>
    </location>
</feature>
<gene>
    <name evidence="8" type="ORF">BKA59DRAFT_50639</name>
</gene>
<evidence type="ECO:0000256" key="6">
    <source>
        <dbReference type="SAM" id="MobiDB-lite"/>
    </source>
</evidence>
<feature type="region of interest" description="Disordered" evidence="6">
    <location>
        <begin position="722"/>
        <end position="762"/>
    </location>
</feature>
<evidence type="ECO:0000313" key="9">
    <source>
        <dbReference type="Proteomes" id="UP000813427"/>
    </source>
</evidence>
<dbReference type="CDD" id="cd12148">
    <property type="entry name" value="fungal_TF_MHR"/>
    <property type="match status" value="1"/>
</dbReference>
<feature type="region of interest" description="Disordered" evidence="6">
    <location>
        <begin position="661"/>
        <end position="692"/>
    </location>
</feature>
<dbReference type="Pfam" id="PF04082">
    <property type="entry name" value="Fungal_trans"/>
    <property type="match status" value="1"/>
</dbReference>
<comment type="subcellular location">
    <subcellularLocation>
        <location evidence="1">Nucleus</location>
    </subcellularLocation>
</comment>
<comment type="caution">
    <text evidence="8">The sequence shown here is derived from an EMBL/GenBank/DDBJ whole genome shotgun (WGS) entry which is preliminary data.</text>
</comment>
<dbReference type="EMBL" id="JAGPXF010000001">
    <property type="protein sequence ID" value="KAH7263297.1"/>
    <property type="molecule type" value="Genomic_DNA"/>
</dbReference>
<keyword evidence="3" id="KW-0805">Transcription regulation</keyword>
<evidence type="ECO:0000256" key="5">
    <source>
        <dbReference type="ARBA" id="ARBA00023242"/>
    </source>
</evidence>
<dbReference type="GO" id="GO:0006351">
    <property type="term" value="P:DNA-templated transcription"/>
    <property type="evidence" value="ECO:0007669"/>
    <property type="project" value="InterPro"/>
</dbReference>
<accession>A0A8K0SB99</accession>
<dbReference type="InterPro" id="IPR036864">
    <property type="entry name" value="Zn2-C6_fun-type_DNA-bd_sf"/>
</dbReference>
<dbReference type="PANTHER" id="PTHR47338:SF10">
    <property type="entry name" value="TRANSCRIPTION FACTOR DOMAIN-CONTAINING PROTEIN-RELATED"/>
    <property type="match status" value="1"/>
</dbReference>
<dbReference type="InterPro" id="IPR007219">
    <property type="entry name" value="XnlR_reg_dom"/>
</dbReference>
<proteinExistence type="predicted"/>
<evidence type="ECO:0000313" key="8">
    <source>
        <dbReference type="EMBL" id="KAH7263297.1"/>
    </source>
</evidence>
<dbReference type="InterPro" id="IPR001138">
    <property type="entry name" value="Zn2Cys6_DnaBD"/>
</dbReference>
<feature type="compositionally biased region" description="Polar residues" evidence="6">
    <location>
        <begin position="723"/>
        <end position="754"/>
    </location>
</feature>
<keyword evidence="2" id="KW-0479">Metal-binding</keyword>
<evidence type="ECO:0000256" key="3">
    <source>
        <dbReference type="ARBA" id="ARBA00023015"/>
    </source>
</evidence>
<dbReference type="Pfam" id="PF00172">
    <property type="entry name" value="Zn_clus"/>
    <property type="match status" value="1"/>
</dbReference>
<dbReference type="PROSITE" id="PS00463">
    <property type="entry name" value="ZN2_CY6_FUNGAL_1"/>
    <property type="match status" value="1"/>
</dbReference>
<dbReference type="SUPFAM" id="SSF57701">
    <property type="entry name" value="Zn2/Cys6 DNA-binding domain"/>
    <property type="match status" value="1"/>
</dbReference>
<name>A0A8K0SB99_9HYPO</name>
<reference evidence="8" key="1">
    <citation type="journal article" date="2021" name="Nat. Commun.">
        <title>Genetic determinants of endophytism in the Arabidopsis root mycobiome.</title>
        <authorList>
            <person name="Mesny F."/>
            <person name="Miyauchi S."/>
            <person name="Thiergart T."/>
            <person name="Pickel B."/>
            <person name="Atanasova L."/>
            <person name="Karlsson M."/>
            <person name="Huettel B."/>
            <person name="Barry K.W."/>
            <person name="Haridas S."/>
            <person name="Chen C."/>
            <person name="Bauer D."/>
            <person name="Andreopoulos W."/>
            <person name="Pangilinan J."/>
            <person name="LaButti K."/>
            <person name="Riley R."/>
            <person name="Lipzen A."/>
            <person name="Clum A."/>
            <person name="Drula E."/>
            <person name="Henrissat B."/>
            <person name="Kohler A."/>
            <person name="Grigoriev I.V."/>
            <person name="Martin F.M."/>
            <person name="Hacquard S."/>
        </authorList>
    </citation>
    <scope>NUCLEOTIDE SEQUENCE</scope>
    <source>
        <strain evidence="8">MPI-SDFR-AT-0068</strain>
    </source>
</reference>
<keyword evidence="4" id="KW-0804">Transcription</keyword>
<dbReference type="SMART" id="SM00066">
    <property type="entry name" value="GAL4"/>
    <property type="match status" value="1"/>
</dbReference>
<keyword evidence="5" id="KW-0539">Nucleus</keyword>
<dbReference type="OrthoDB" id="4456959at2759"/>
<dbReference type="Gene3D" id="4.10.240.10">
    <property type="entry name" value="Zn(2)-C6 fungal-type DNA-binding domain"/>
    <property type="match status" value="1"/>
</dbReference>
<dbReference type="PROSITE" id="PS50048">
    <property type="entry name" value="ZN2_CY6_FUNGAL_2"/>
    <property type="match status" value="1"/>
</dbReference>
<evidence type="ECO:0000256" key="4">
    <source>
        <dbReference type="ARBA" id="ARBA00023163"/>
    </source>
</evidence>
<feature type="region of interest" description="Disordered" evidence="6">
    <location>
        <begin position="86"/>
        <end position="105"/>
    </location>
</feature>
<dbReference type="CDD" id="cd00067">
    <property type="entry name" value="GAL4"/>
    <property type="match status" value="1"/>
</dbReference>
<dbReference type="Proteomes" id="UP000813427">
    <property type="component" value="Unassembled WGS sequence"/>
</dbReference>
<evidence type="ECO:0000256" key="2">
    <source>
        <dbReference type="ARBA" id="ARBA00022723"/>
    </source>
</evidence>
<dbReference type="SMART" id="SM00906">
    <property type="entry name" value="Fungal_trans"/>
    <property type="match status" value="1"/>
</dbReference>
<sequence length="824" mass="91558">MPPDTTESAPSGPTDPAKTEPLACVSCRARKLKCDRTKPACTRCVKVSNECVYPESRRKPTFKRRNVKELEARLAQVEDYLKEVNKNSSEGKTDDDSPVHQTQPDANFFDVDFSSTFPQAINNSSDANFSSFTSPEFTQQSHNCDVPFNTQLISMGLSEPLPPDDVMEELNSIFFTHQYRMIPIVHPGRYMQSFYGPVSRKPPMCLRYAIWALAAAGNAKYDQYHEIFYRRSRQYVEVDLMKGHGDAFVSVQHAQTWCLIAFYEARMLLFTRSTISVANCVRLCHMIGLDRLDGDPLGMPPALGPALTWAELEERRRIFWGVFAADAHCSISTGWPSLIDCEDIATRLPASEEAFNEDRKEEAPFLDDAIQGAQYAGFAGTIVTCQINKMILRHVNRSKPDSRCEDVMHGSFWTRHRDLDNTLSSLFMFLPEKFRLPENIRDVSALHLNLNLHAAVICLHHAAIEKADRYNLPAHVKQGSVARLRAAAEEVVNTMRLTSNVTMFFKSPLSALALYCTTTVYIYMGKENPATGLSAVDLSNLQLILQSMEAIARVHVITRTFLHQCCLDIEKNGLGSVIQMPSLRRYRDAFGPAKSHIPMVARSSVSQHTAASPIVSPTERELDAAQTRLEKVSRVMGIGVNIGKPCFQALLGSVHRNISPTDGPDFITNKRKRANESPGPDMMPKLRTSGPLSLNMNPNFKGTGMWPASFSPRMASGVISLPDRTNSSAASSPVNYGSNPGSYTRTASGSSHTSPDIGLGNSAEENRIDLRAFQERISTPIWQSTEDALFTQMASNEMPDESDPWGILNVGELNWDIACLPAGN</sequence>
<dbReference type="AlphaFoldDB" id="A0A8K0SB99"/>
<feature type="compositionally biased region" description="Basic and acidic residues" evidence="6">
    <location>
        <begin position="86"/>
        <end position="98"/>
    </location>
</feature>
<dbReference type="GO" id="GO:0000981">
    <property type="term" value="F:DNA-binding transcription factor activity, RNA polymerase II-specific"/>
    <property type="evidence" value="ECO:0007669"/>
    <property type="project" value="InterPro"/>
</dbReference>
<evidence type="ECO:0000256" key="1">
    <source>
        <dbReference type="ARBA" id="ARBA00004123"/>
    </source>
</evidence>
<evidence type="ECO:0000259" key="7">
    <source>
        <dbReference type="PROSITE" id="PS50048"/>
    </source>
</evidence>
<organism evidence="8 9">
    <name type="scientific">Fusarium tricinctum</name>
    <dbReference type="NCBI Taxonomy" id="61284"/>
    <lineage>
        <taxon>Eukaryota</taxon>
        <taxon>Fungi</taxon>
        <taxon>Dikarya</taxon>
        <taxon>Ascomycota</taxon>
        <taxon>Pezizomycotina</taxon>
        <taxon>Sordariomycetes</taxon>
        <taxon>Hypocreomycetidae</taxon>
        <taxon>Hypocreales</taxon>
        <taxon>Nectriaceae</taxon>
        <taxon>Fusarium</taxon>
        <taxon>Fusarium tricinctum species complex</taxon>
    </lineage>
</organism>
<dbReference type="InterPro" id="IPR050815">
    <property type="entry name" value="TF_fung"/>
</dbReference>
<keyword evidence="9" id="KW-1185">Reference proteome</keyword>
<protein>
    <recommendedName>
        <fullName evidence="7">Zn(2)-C6 fungal-type domain-containing protein</fullName>
    </recommendedName>
</protein>
<dbReference type="PANTHER" id="PTHR47338">
    <property type="entry name" value="ZN(II)2CYS6 TRANSCRIPTION FACTOR (EUROFUNG)-RELATED"/>
    <property type="match status" value="1"/>
</dbReference>
<feature type="domain" description="Zn(2)-C6 fungal-type" evidence="7">
    <location>
        <begin position="23"/>
        <end position="53"/>
    </location>
</feature>
<dbReference type="GO" id="GO:0003677">
    <property type="term" value="F:DNA binding"/>
    <property type="evidence" value="ECO:0007669"/>
    <property type="project" value="InterPro"/>
</dbReference>
<dbReference type="GO" id="GO:0005634">
    <property type="term" value="C:nucleus"/>
    <property type="evidence" value="ECO:0007669"/>
    <property type="project" value="UniProtKB-SubCell"/>
</dbReference>
<dbReference type="GO" id="GO:0008270">
    <property type="term" value="F:zinc ion binding"/>
    <property type="evidence" value="ECO:0007669"/>
    <property type="project" value="InterPro"/>
</dbReference>
<feature type="compositionally biased region" description="Polar residues" evidence="6">
    <location>
        <begin position="1"/>
        <end position="11"/>
    </location>
</feature>